<dbReference type="EMBL" id="BAAAEU010000007">
    <property type="protein sequence ID" value="GAA0714551.1"/>
    <property type="molecule type" value="Genomic_DNA"/>
</dbReference>
<dbReference type="PANTHER" id="PTHR43861:SF3">
    <property type="entry name" value="PUTATIVE (AFU_ORTHOLOGUE AFUA_2G14390)-RELATED"/>
    <property type="match status" value="1"/>
</dbReference>
<dbReference type="InterPro" id="IPR029063">
    <property type="entry name" value="SAM-dependent_MTases_sf"/>
</dbReference>
<name>A0ABN1IIT7_9GAMM</name>
<dbReference type="Proteomes" id="UP001501523">
    <property type="component" value="Unassembled WGS sequence"/>
</dbReference>
<accession>A0ABN1IIT7</accession>
<evidence type="ECO:0000313" key="3">
    <source>
        <dbReference type="Proteomes" id="UP001501523"/>
    </source>
</evidence>
<sequence>MLQTETLSRCPICAGASLHRMLTAPDHESHTGDYGIDECADCNAAFTNPRPLESELPKLYEQRSTADFPRMDSTAQRLRDYAIDRYLNGQLGDSPTSAATDFRALDFGCGDGALARGLVRIGRARGCAIEVTAVDFHDVAPPALANIGTTVNYRSNDEWRANPSRYNAIFLRHVLEHHPQPLHLLGELAATLRPGGRLFIEVPNRRSVWARVFGPAYFGYYLPRHLLHFDALSLRDVIERAGMACASLGLAHTPLIGRSLGYLSGRDIGNTGPLGLASYPLQIAVDAIAGSSSTLRAVAIAHG</sequence>
<dbReference type="Pfam" id="PF13489">
    <property type="entry name" value="Methyltransf_23"/>
    <property type="match status" value="1"/>
</dbReference>
<gene>
    <name evidence="2" type="ORF">GCM10009105_19210</name>
</gene>
<dbReference type="RefSeq" id="WP_343790120.1">
    <property type="nucleotide sequence ID" value="NZ_BAAAEU010000007.1"/>
</dbReference>
<dbReference type="CDD" id="cd02440">
    <property type="entry name" value="AdoMet_MTases"/>
    <property type="match status" value="1"/>
</dbReference>
<dbReference type="Gene3D" id="3.40.50.150">
    <property type="entry name" value="Vaccinia Virus protein VP39"/>
    <property type="match status" value="1"/>
</dbReference>
<proteinExistence type="predicted"/>
<evidence type="ECO:0000256" key="1">
    <source>
        <dbReference type="ARBA" id="ARBA00022679"/>
    </source>
</evidence>
<protein>
    <submittedName>
        <fullName evidence="2">Class I SAM-dependent methyltransferase</fullName>
    </submittedName>
</protein>
<reference evidence="2 3" key="1">
    <citation type="journal article" date="2019" name="Int. J. Syst. Evol. Microbiol.">
        <title>The Global Catalogue of Microorganisms (GCM) 10K type strain sequencing project: providing services to taxonomists for standard genome sequencing and annotation.</title>
        <authorList>
            <consortium name="The Broad Institute Genomics Platform"/>
            <consortium name="The Broad Institute Genome Sequencing Center for Infectious Disease"/>
            <person name="Wu L."/>
            <person name="Ma J."/>
        </authorList>
    </citation>
    <scope>NUCLEOTIDE SEQUENCE [LARGE SCALE GENOMIC DNA]</scope>
    <source>
        <strain evidence="2 3">JCM 15421</strain>
    </source>
</reference>
<organism evidence="2 3">
    <name type="scientific">Dokdonella soli</name>
    <dbReference type="NCBI Taxonomy" id="529810"/>
    <lineage>
        <taxon>Bacteria</taxon>
        <taxon>Pseudomonadati</taxon>
        <taxon>Pseudomonadota</taxon>
        <taxon>Gammaproteobacteria</taxon>
        <taxon>Lysobacterales</taxon>
        <taxon>Rhodanobacteraceae</taxon>
        <taxon>Dokdonella</taxon>
    </lineage>
</organism>
<comment type="caution">
    <text evidence="2">The sequence shown here is derived from an EMBL/GenBank/DDBJ whole genome shotgun (WGS) entry which is preliminary data.</text>
</comment>
<keyword evidence="1" id="KW-0808">Transferase</keyword>
<keyword evidence="2" id="KW-0489">Methyltransferase</keyword>
<evidence type="ECO:0000313" key="2">
    <source>
        <dbReference type="EMBL" id="GAA0714551.1"/>
    </source>
</evidence>
<dbReference type="GO" id="GO:0008168">
    <property type="term" value="F:methyltransferase activity"/>
    <property type="evidence" value="ECO:0007669"/>
    <property type="project" value="UniProtKB-KW"/>
</dbReference>
<dbReference type="SUPFAM" id="SSF53335">
    <property type="entry name" value="S-adenosyl-L-methionine-dependent methyltransferases"/>
    <property type="match status" value="1"/>
</dbReference>
<keyword evidence="3" id="KW-1185">Reference proteome</keyword>
<dbReference type="GO" id="GO:0032259">
    <property type="term" value="P:methylation"/>
    <property type="evidence" value="ECO:0007669"/>
    <property type="project" value="UniProtKB-KW"/>
</dbReference>
<dbReference type="PANTHER" id="PTHR43861">
    <property type="entry name" value="TRANS-ACONITATE 2-METHYLTRANSFERASE-RELATED"/>
    <property type="match status" value="1"/>
</dbReference>